<dbReference type="Gene3D" id="3.60.15.10">
    <property type="entry name" value="Ribonuclease Z/Hydroxyacylglutathione hydrolase-like"/>
    <property type="match status" value="1"/>
</dbReference>
<protein>
    <submittedName>
        <fullName evidence="2">Metallo-beta-lactamase superfamily protein</fullName>
    </submittedName>
</protein>
<dbReference type="Pfam" id="PF00753">
    <property type="entry name" value="Lactamase_B"/>
    <property type="match status" value="1"/>
</dbReference>
<dbReference type="PANTHER" id="PTHR42951:SF14">
    <property type="entry name" value="METALLO-BETA-LACTAMASE SUPERFAMILY PROTEIN"/>
    <property type="match status" value="1"/>
</dbReference>
<organism evidence="2 3">
    <name type="scientific">Kribbella orskensis</name>
    <dbReference type="NCBI Taxonomy" id="2512216"/>
    <lineage>
        <taxon>Bacteria</taxon>
        <taxon>Bacillati</taxon>
        <taxon>Actinomycetota</taxon>
        <taxon>Actinomycetes</taxon>
        <taxon>Propionibacteriales</taxon>
        <taxon>Kribbellaceae</taxon>
        <taxon>Kribbella</taxon>
    </lineage>
</organism>
<dbReference type="EMBL" id="SLWM01000004">
    <property type="protein sequence ID" value="TCO25510.1"/>
    <property type="molecule type" value="Genomic_DNA"/>
</dbReference>
<dbReference type="InterPro" id="IPR001279">
    <property type="entry name" value="Metallo-B-lactamas"/>
</dbReference>
<proteinExistence type="predicted"/>
<keyword evidence="3" id="KW-1185">Reference proteome</keyword>
<dbReference type="SUPFAM" id="SSF56281">
    <property type="entry name" value="Metallo-hydrolase/oxidoreductase"/>
    <property type="match status" value="1"/>
</dbReference>
<dbReference type="Proteomes" id="UP000295818">
    <property type="component" value="Unassembled WGS sequence"/>
</dbReference>
<evidence type="ECO:0000313" key="2">
    <source>
        <dbReference type="EMBL" id="TCO25510.1"/>
    </source>
</evidence>
<feature type="domain" description="Metallo-beta-lactamase" evidence="1">
    <location>
        <begin position="2"/>
        <end position="158"/>
    </location>
</feature>
<comment type="caution">
    <text evidence="2">The sequence shown here is derived from an EMBL/GenBank/DDBJ whole genome shotgun (WGS) entry which is preliminary data.</text>
</comment>
<dbReference type="InterPro" id="IPR036866">
    <property type="entry name" value="RibonucZ/Hydroxyglut_hydro"/>
</dbReference>
<reference evidence="2 3" key="1">
    <citation type="journal article" date="2015" name="Stand. Genomic Sci.">
        <title>Genomic Encyclopedia of Bacterial and Archaeal Type Strains, Phase III: the genomes of soil and plant-associated and newly described type strains.</title>
        <authorList>
            <person name="Whitman W.B."/>
            <person name="Woyke T."/>
            <person name="Klenk H.P."/>
            <person name="Zhou Y."/>
            <person name="Lilburn T.G."/>
            <person name="Beck B.J."/>
            <person name="De Vos P."/>
            <person name="Vandamme P."/>
            <person name="Eisen J.A."/>
            <person name="Garrity G."/>
            <person name="Hugenholtz P."/>
            <person name="Kyrpides N.C."/>
        </authorList>
    </citation>
    <scope>NUCLEOTIDE SEQUENCE [LARGE SCALE GENOMIC DNA]</scope>
    <source>
        <strain evidence="2 3">VKM Ac-2538</strain>
    </source>
</reference>
<accession>A0ABY2BM44</accession>
<name>A0ABY2BM44_9ACTN</name>
<evidence type="ECO:0000259" key="1">
    <source>
        <dbReference type="SMART" id="SM00849"/>
    </source>
</evidence>
<sequence length="223" mass="24227">MPGSMALKVLTAAYVTHAHADHFFGLGPVLEGFPYARLVTHADVVRPAAEQADPEALARWHSFFPGQIADHPVTPTALLGDELQVEGQSLKCLLVGQSDVEQSTVVHVPELDAVVAGDVAYNRVHMWLAGSDPKARAAWIESLNAIERLRPETVIAGHKDPDAPDDVAARVLDESRQYIRDFDEIVEVSDSAQEIVAKMLARPGQPVHTDVRRRLPTAPGVTT</sequence>
<dbReference type="RefSeq" id="WP_158292793.1">
    <property type="nucleotide sequence ID" value="NZ_SLWM01000004.1"/>
</dbReference>
<dbReference type="SMART" id="SM00849">
    <property type="entry name" value="Lactamase_B"/>
    <property type="match status" value="1"/>
</dbReference>
<dbReference type="InterPro" id="IPR050855">
    <property type="entry name" value="NDM-1-like"/>
</dbReference>
<dbReference type="PANTHER" id="PTHR42951">
    <property type="entry name" value="METALLO-BETA-LACTAMASE DOMAIN-CONTAINING"/>
    <property type="match status" value="1"/>
</dbReference>
<gene>
    <name evidence="2" type="ORF">EV644_10414</name>
</gene>
<evidence type="ECO:0000313" key="3">
    <source>
        <dbReference type="Proteomes" id="UP000295818"/>
    </source>
</evidence>